<dbReference type="EMBL" id="CAAALY010249172">
    <property type="protein sequence ID" value="VEL35136.1"/>
    <property type="molecule type" value="Genomic_DNA"/>
</dbReference>
<dbReference type="AlphaFoldDB" id="A0A3S5CND6"/>
<reference evidence="1" key="1">
    <citation type="submission" date="2018-11" db="EMBL/GenBank/DDBJ databases">
        <authorList>
            <consortium name="Pathogen Informatics"/>
        </authorList>
    </citation>
    <scope>NUCLEOTIDE SEQUENCE</scope>
</reference>
<name>A0A3S5CND6_9PLAT</name>
<gene>
    <name evidence="1" type="ORF">PXEA_LOCUS28576</name>
</gene>
<comment type="caution">
    <text evidence="1">The sequence shown here is derived from an EMBL/GenBank/DDBJ whole genome shotgun (WGS) entry which is preliminary data.</text>
</comment>
<evidence type="ECO:0000313" key="1">
    <source>
        <dbReference type="EMBL" id="VEL35136.1"/>
    </source>
</evidence>
<keyword evidence="2" id="KW-1185">Reference proteome</keyword>
<sequence length="242" mass="27115">MGLYDPFGCCALTFSQVIQSRTLSCIIKGIMNTRQHTTVTSTTCYWLKGTCTPALPSNCLKASIRRVSHLQIWALDRPLRRQPALRPRSFSFDTSLCPFSISTACIDLSPSSPTLPSPLPPLLCFPILDIARLTTFSVVVIEPGKYTLRRPSLLSPALSASARFGTPFCLRPLSCHPASFFPLLCCWPQFFFTRQPAPWSYRPPRRALVRLDESFVCLLLPSKQCAATFRVADMFMPVEVYI</sequence>
<dbReference type="Proteomes" id="UP000784294">
    <property type="component" value="Unassembled WGS sequence"/>
</dbReference>
<proteinExistence type="predicted"/>
<accession>A0A3S5CND6</accession>
<evidence type="ECO:0000313" key="2">
    <source>
        <dbReference type="Proteomes" id="UP000784294"/>
    </source>
</evidence>
<protein>
    <submittedName>
        <fullName evidence="1">Uncharacterized protein</fullName>
    </submittedName>
</protein>
<organism evidence="1 2">
    <name type="scientific">Protopolystoma xenopodis</name>
    <dbReference type="NCBI Taxonomy" id="117903"/>
    <lineage>
        <taxon>Eukaryota</taxon>
        <taxon>Metazoa</taxon>
        <taxon>Spiralia</taxon>
        <taxon>Lophotrochozoa</taxon>
        <taxon>Platyhelminthes</taxon>
        <taxon>Monogenea</taxon>
        <taxon>Polyopisthocotylea</taxon>
        <taxon>Polystomatidea</taxon>
        <taxon>Polystomatidae</taxon>
        <taxon>Protopolystoma</taxon>
    </lineage>
</organism>